<reference evidence="2" key="2">
    <citation type="journal article" date="2015" name="Data Brief">
        <title>Shoot transcriptome of the giant reed, Arundo donax.</title>
        <authorList>
            <person name="Barrero R.A."/>
            <person name="Guerrero F.D."/>
            <person name="Moolhuijzen P."/>
            <person name="Goolsby J.A."/>
            <person name="Tidwell J."/>
            <person name="Bellgard S.E."/>
            <person name="Bellgard M.I."/>
        </authorList>
    </citation>
    <scope>NUCLEOTIDE SEQUENCE</scope>
    <source>
        <tissue evidence="2">Shoot tissue taken approximately 20 cm above the soil surface</tissue>
    </source>
</reference>
<evidence type="ECO:0000313" key="2">
    <source>
        <dbReference type="EMBL" id="JAD95096.1"/>
    </source>
</evidence>
<accession>A0A0A9E4Y5</accession>
<proteinExistence type="predicted"/>
<name>A0A0A9E4Y5_ARUDO</name>
<dbReference type="AlphaFoldDB" id="A0A0A9E4Y5"/>
<keyword evidence="1" id="KW-0732">Signal</keyword>
<protein>
    <submittedName>
        <fullName evidence="2">Pco075430a</fullName>
    </submittedName>
</protein>
<organism evidence="2">
    <name type="scientific">Arundo donax</name>
    <name type="common">Giant reed</name>
    <name type="synonym">Donax arundinaceus</name>
    <dbReference type="NCBI Taxonomy" id="35708"/>
    <lineage>
        <taxon>Eukaryota</taxon>
        <taxon>Viridiplantae</taxon>
        <taxon>Streptophyta</taxon>
        <taxon>Embryophyta</taxon>
        <taxon>Tracheophyta</taxon>
        <taxon>Spermatophyta</taxon>
        <taxon>Magnoliopsida</taxon>
        <taxon>Liliopsida</taxon>
        <taxon>Poales</taxon>
        <taxon>Poaceae</taxon>
        <taxon>PACMAD clade</taxon>
        <taxon>Arundinoideae</taxon>
        <taxon>Arundineae</taxon>
        <taxon>Arundo</taxon>
    </lineage>
</organism>
<feature type="chain" id="PRO_5002046759" evidence="1">
    <location>
        <begin position="20"/>
        <end position="33"/>
    </location>
</feature>
<sequence>MRILLIATVFPVLVSMALKTTPYVPSPTPSRFR</sequence>
<evidence type="ECO:0000256" key="1">
    <source>
        <dbReference type="SAM" id="SignalP"/>
    </source>
</evidence>
<dbReference type="EMBL" id="GBRH01202799">
    <property type="protein sequence ID" value="JAD95096.1"/>
    <property type="molecule type" value="Transcribed_RNA"/>
</dbReference>
<reference evidence="2" key="1">
    <citation type="submission" date="2014-09" db="EMBL/GenBank/DDBJ databases">
        <authorList>
            <person name="Magalhaes I.L.F."/>
            <person name="Oliveira U."/>
            <person name="Santos F.R."/>
            <person name="Vidigal T.H.D.A."/>
            <person name="Brescovit A.D."/>
            <person name="Santos A.J."/>
        </authorList>
    </citation>
    <scope>NUCLEOTIDE SEQUENCE</scope>
    <source>
        <tissue evidence="2">Shoot tissue taken approximately 20 cm above the soil surface</tissue>
    </source>
</reference>
<feature type="signal peptide" evidence="1">
    <location>
        <begin position="1"/>
        <end position="19"/>
    </location>
</feature>